<evidence type="ECO:0000313" key="2">
    <source>
        <dbReference type="Proteomes" id="UP000536909"/>
    </source>
</evidence>
<comment type="caution">
    <text evidence="1">The sequence shown here is derived from an EMBL/GenBank/DDBJ whole genome shotgun (WGS) entry which is preliminary data.</text>
</comment>
<name>A0ABR6MVF1_9DEIO</name>
<evidence type="ECO:0000313" key="1">
    <source>
        <dbReference type="EMBL" id="MBB5295360.1"/>
    </source>
</evidence>
<organism evidence="1 2">
    <name type="scientific">Deinococcus metallilatus</name>
    <dbReference type="NCBI Taxonomy" id="1211322"/>
    <lineage>
        <taxon>Bacteria</taxon>
        <taxon>Thermotogati</taxon>
        <taxon>Deinococcota</taxon>
        <taxon>Deinococci</taxon>
        <taxon>Deinococcales</taxon>
        <taxon>Deinococcaceae</taxon>
        <taxon>Deinococcus</taxon>
    </lineage>
</organism>
<accession>A0ABR6MVF1</accession>
<dbReference type="RefSeq" id="WP_206733003.1">
    <property type="nucleotide sequence ID" value="NZ_BSUI01000015.1"/>
</dbReference>
<sequence length="243" mass="26795">MGVASLVGEGVPFSDGAARAGVVRSGRPFVRRFGPSRFDPAVFICPEGIRGVFMSEHPPPQEARWPDGTVFTVGHSTLPIERFIALLNIYGIQRLVDIRTVPRSRHNPQFGGSALADSLAAEHIEYVPMPALGGLRHARKDSPNAGWRNKSFRGYADYMQTGAFRDALESLIQMSRQRRVAIMCAEAVPWRCHRSLVADALSLRGVPVVEILSETSYRMHKLTPFARVEGTSITYPPEQAPSL</sequence>
<dbReference type="PANTHER" id="PTHR39337">
    <property type="entry name" value="BLR5642 PROTEIN"/>
    <property type="match status" value="1"/>
</dbReference>
<dbReference type="Proteomes" id="UP000536909">
    <property type="component" value="Unassembled WGS sequence"/>
</dbReference>
<evidence type="ECO:0008006" key="3">
    <source>
        <dbReference type="Google" id="ProtNLM"/>
    </source>
</evidence>
<protein>
    <recommendedName>
        <fullName evidence="3">DUF488 domain-containing protein</fullName>
    </recommendedName>
</protein>
<keyword evidence="2" id="KW-1185">Reference proteome</keyword>
<reference evidence="1 2" key="1">
    <citation type="submission" date="2020-08" db="EMBL/GenBank/DDBJ databases">
        <title>Genomic Encyclopedia of Type Strains, Phase IV (KMG-IV): sequencing the most valuable type-strain genomes for metagenomic binning, comparative biology and taxonomic classification.</title>
        <authorList>
            <person name="Goeker M."/>
        </authorList>
    </citation>
    <scope>NUCLEOTIDE SEQUENCE [LARGE SCALE GENOMIC DNA]</scope>
    <source>
        <strain evidence="1 2">DSM 105434</strain>
    </source>
</reference>
<dbReference type="InterPro" id="IPR007438">
    <property type="entry name" value="DUF488"/>
</dbReference>
<dbReference type="Pfam" id="PF04343">
    <property type="entry name" value="DUF488"/>
    <property type="match status" value="1"/>
</dbReference>
<dbReference type="PANTHER" id="PTHR39337:SF1">
    <property type="entry name" value="BLR5642 PROTEIN"/>
    <property type="match status" value="1"/>
</dbReference>
<proteinExistence type="predicted"/>
<dbReference type="EMBL" id="JACHFV010000007">
    <property type="protein sequence ID" value="MBB5295360.1"/>
    <property type="molecule type" value="Genomic_DNA"/>
</dbReference>
<gene>
    <name evidence="1" type="ORF">HNQ10_002189</name>
</gene>